<evidence type="ECO:0000313" key="1">
    <source>
        <dbReference type="EMBL" id="AIJ49583.1"/>
    </source>
</evidence>
<gene>
    <name evidence="1" type="ORF">O987_27675</name>
</gene>
<protein>
    <submittedName>
        <fullName evidence="1">Uncharacterized protein</fullName>
    </submittedName>
</protein>
<dbReference type="RefSeq" id="WP_043375791.1">
    <property type="nucleotide sequence ID" value="NZ_CP006704.1"/>
</dbReference>
<dbReference type="Proteomes" id="UP000028782">
    <property type="component" value="Chromosome"/>
</dbReference>
<accession>A0A076PV77</accession>
<dbReference type="AlphaFoldDB" id="A0A076PV77"/>
<evidence type="ECO:0000313" key="2">
    <source>
        <dbReference type="Proteomes" id="UP000028782"/>
    </source>
</evidence>
<name>A0A076PV77_COMTE</name>
<dbReference type="EMBL" id="CP006704">
    <property type="protein sequence ID" value="AIJ49583.1"/>
    <property type="molecule type" value="Genomic_DNA"/>
</dbReference>
<dbReference type="KEGG" id="ctes:O987_27675"/>
<reference evidence="1 2" key="1">
    <citation type="journal article" date="2014" name="Genome Announc.">
        <title>Complete Genome Sequence of Polychlorinated Biphenyl Degrader Comamonas testosteroni TK102 (NBRC 109938).</title>
        <authorList>
            <person name="Fukuda K."/>
            <person name="Hosoyama A."/>
            <person name="Tsuchikane K."/>
            <person name="Ohji S."/>
            <person name="Yamazoe A."/>
            <person name="Fujita N."/>
            <person name="Shintani M."/>
            <person name="Kimbara K."/>
        </authorList>
    </citation>
    <scope>NUCLEOTIDE SEQUENCE [LARGE SCALE GENOMIC DNA]</scope>
    <source>
        <strain evidence="1">TK102</strain>
    </source>
</reference>
<dbReference type="HOGENOM" id="CLU_979572_0_0_4"/>
<proteinExistence type="predicted"/>
<organism evidence="1 2">
    <name type="scientific">Comamonas testosteroni TK102</name>
    <dbReference type="NCBI Taxonomy" id="1392005"/>
    <lineage>
        <taxon>Bacteria</taxon>
        <taxon>Pseudomonadati</taxon>
        <taxon>Pseudomonadota</taxon>
        <taxon>Betaproteobacteria</taxon>
        <taxon>Burkholderiales</taxon>
        <taxon>Comamonadaceae</taxon>
        <taxon>Comamonas</taxon>
    </lineage>
</organism>
<sequence length="272" mass="30252">MAQEFFDPVLFIKEDAPTVVDLSQTPFFCNLHGYPHYCAEPPAGLTVLEPAISNPEVAIGNAYRVLSATTTHPQPEYGSQTQLVFQAERIEYQALAATPETAAAFGMTLIESGQGIRITSPQPHLSLVDYEYGMFAGHRSPYEGTGYRLLGKVCTDLEHHDFPHVFTSIDPHLPLVISVGKYWPQQQKICLADLWLPRGKALYVPPRPSLPGQTCLDLHGNRNSALACWRGIARSSVRTQTLLQTEGGYFYWFWNELPTTHPLLDMTGALHA</sequence>